<reference evidence="1 2" key="1">
    <citation type="submission" date="2016-11" db="EMBL/GenBank/DDBJ databases">
        <authorList>
            <person name="Jaros S."/>
            <person name="Januszkiewicz K."/>
            <person name="Wedrychowicz H."/>
        </authorList>
    </citation>
    <scope>NUCLEOTIDE SEQUENCE [LARGE SCALE GENOMIC DNA]</scope>
    <source>
        <strain evidence="1 2">DSM 13106</strain>
    </source>
</reference>
<gene>
    <name evidence="1" type="ORF">SAMN02745180_00016</name>
</gene>
<accession>A0A1M5RYA7</accession>
<protein>
    <submittedName>
        <fullName evidence="1">Uncharacterized protein</fullName>
    </submittedName>
</protein>
<name>A0A1M5RYA7_9FIRM</name>
<dbReference type="AlphaFoldDB" id="A0A1M5RYA7"/>
<dbReference type="RefSeq" id="WP_072742506.1">
    <property type="nucleotide sequence ID" value="NZ_FQXR01000002.1"/>
</dbReference>
<organism evidence="1 2">
    <name type="scientific">Sporanaerobacter acetigenes DSM 13106</name>
    <dbReference type="NCBI Taxonomy" id="1123281"/>
    <lineage>
        <taxon>Bacteria</taxon>
        <taxon>Bacillati</taxon>
        <taxon>Bacillota</taxon>
        <taxon>Tissierellia</taxon>
        <taxon>Tissierellales</taxon>
        <taxon>Sporanaerobacteraceae</taxon>
        <taxon>Sporanaerobacter</taxon>
    </lineage>
</organism>
<proteinExistence type="predicted"/>
<dbReference type="Proteomes" id="UP000184389">
    <property type="component" value="Unassembled WGS sequence"/>
</dbReference>
<evidence type="ECO:0000313" key="1">
    <source>
        <dbReference type="EMBL" id="SHH31226.1"/>
    </source>
</evidence>
<keyword evidence="2" id="KW-1185">Reference proteome</keyword>
<sequence length="114" mass="13311">MNNLERLKMEIEGFNIEDEKLIVYLMENDLTDITEYNPKSNTNKKAIYQTALNVLESIANNPQSMKNYKTDDISITHFATNIQNRIDDLRKKIANMVTDEMVSENDATFVWVFK</sequence>
<dbReference type="EMBL" id="FQXR01000002">
    <property type="protein sequence ID" value="SHH31226.1"/>
    <property type="molecule type" value="Genomic_DNA"/>
</dbReference>
<evidence type="ECO:0000313" key="2">
    <source>
        <dbReference type="Proteomes" id="UP000184389"/>
    </source>
</evidence>
<dbReference type="OrthoDB" id="48873at2"/>